<accession>A0A8I1EHF3</accession>
<gene>
    <name evidence="1" type="ORF">JEU22_17985</name>
</gene>
<evidence type="ECO:0000313" key="2">
    <source>
        <dbReference type="Proteomes" id="UP000637061"/>
    </source>
</evidence>
<comment type="caution">
    <text evidence="1">The sequence shown here is derived from an EMBL/GenBank/DDBJ whole genome shotgun (WGS) entry which is preliminary data.</text>
</comment>
<proteinExistence type="predicted"/>
<reference evidence="1" key="1">
    <citation type="submission" date="2020-12" db="EMBL/GenBank/DDBJ databases">
        <title>Enhanced detection system for hospital associated transmission using whole genome sequencing surveillance.</title>
        <authorList>
            <person name="Harrison L.H."/>
            <person name="Van Tyne D."/>
            <person name="Marsh J.W."/>
            <person name="Griffith M.P."/>
            <person name="Snyder D.J."/>
            <person name="Cooper V.S."/>
            <person name="Mustapha M."/>
        </authorList>
    </citation>
    <scope>NUCLEOTIDE SEQUENCE</scope>
    <source>
        <strain evidence="1">PSB00042</strain>
    </source>
</reference>
<name>A0A8I1EHF3_PSEPU</name>
<dbReference type="Proteomes" id="UP000637061">
    <property type="component" value="Unassembled WGS sequence"/>
</dbReference>
<dbReference type="EMBL" id="JAEHTE010000023">
    <property type="protein sequence ID" value="MBI6885800.1"/>
    <property type="molecule type" value="Genomic_DNA"/>
</dbReference>
<dbReference type="AlphaFoldDB" id="A0A8I1EHF3"/>
<organism evidence="1 2">
    <name type="scientific">Pseudomonas putida</name>
    <name type="common">Arthrobacter siderocapsulatus</name>
    <dbReference type="NCBI Taxonomy" id="303"/>
    <lineage>
        <taxon>Bacteria</taxon>
        <taxon>Pseudomonadati</taxon>
        <taxon>Pseudomonadota</taxon>
        <taxon>Gammaproteobacteria</taxon>
        <taxon>Pseudomonadales</taxon>
        <taxon>Pseudomonadaceae</taxon>
        <taxon>Pseudomonas</taxon>
    </lineage>
</organism>
<sequence length="114" mass="12395">MNLIPVISLEKPAMYQPCNGCGMCCIVQVCDLGVELGDDKNCRALLKNEDGSYGCALIVDPYSVMSEDRVKSWKVIDSFLPGSTPGEDALKKYHADMLGAGKGCDSVDWISRDE</sequence>
<protein>
    <submittedName>
        <fullName evidence="1">Uncharacterized protein</fullName>
    </submittedName>
</protein>
<evidence type="ECO:0000313" key="1">
    <source>
        <dbReference type="EMBL" id="MBI6885800.1"/>
    </source>
</evidence>
<dbReference type="RefSeq" id="WP_198747728.1">
    <property type="nucleotide sequence ID" value="NZ_JAEHTE010000023.1"/>
</dbReference>